<dbReference type="RefSeq" id="WP_104936770.1">
    <property type="nucleotide sequence ID" value="NZ_CP021255.1"/>
</dbReference>
<name>A0A2L1GPG7_9BACT</name>
<keyword evidence="4" id="KW-1185">Reference proteome</keyword>
<feature type="transmembrane region" description="Helical" evidence="2">
    <location>
        <begin position="6"/>
        <end position="25"/>
    </location>
</feature>
<keyword evidence="2" id="KW-1133">Transmembrane helix</keyword>
<evidence type="ECO:0000256" key="2">
    <source>
        <dbReference type="SAM" id="Phobius"/>
    </source>
</evidence>
<evidence type="ECO:0000313" key="3">
    <source>
        <dbReference type="EMBL" id="AVD71517.1"/>
    </source>
</evidence>
<dbReference type="KEGG" id="deo:CAY53_08600"/>
<evidence type="ECO:0000256" key="1">
    <source>
        <dbReference type="SAM" id="MobiDB-lite"/>
    </source>
</evidence>
<accession>A0A2L1GPG7</accession>
<dbReference type="Proteomes" id="UP000239867">
    <property type="component" value="Chromosome"/>
</dbReference>
<feature type="region of interest" description="Disordered" evidence="1">
    <location>
        <begin position="69"/>
        <end position="103"/>
    </location>
</feature>
<protein>
    <submittedName>
        <fullName evidence="3">Uncharacterized protein</fullName>
    </submittedName>
</protein>
<dbReference type="EMBL" id="CP021255">
    <property type="protein sequence ID" value="AVD71517.1"/>
    <property type="molecule type" value="Genomic_DNA"/>
</dbReference>
<keyword evidence="2" id="KW-0472">Membrane</keyword>
<sequence length="103" mass="11499">MIAFFIITGILLLIVIFFYSTVSFLNNIVKFMQKHQESEKNIDMKQSKKEELSAAFFCGMAIASSDDAGKNSTFDESPHGDNSALNAEWEANEQTDDYLDGAC</sequence>
<evidence type="ECO:0000313" key="4">
    <source>
        <dbReference type="Proteomes" id="UP000239867"/>
    </source>
</evidence>
<gene>
    <name evidence="3" type="ORF">CAY53_08600</name>
</gene>
<feature type="compositionally biased region" description="Acidic residues" evidence="1">
    <location>
        <begin position="90"/>
        <end position="103"/>
    </location>
</feature>
<proteinExistence type="predicted"/>
<organism evidence="3 4">
    <name type="scientific">Desulfobulbus oralis</name>
    <dbReference type="NCBI Taxonomy" id="1986146"/>
    <lineage>
        <taxon>Bacteria</taxon>
        <taxon>Pseudomonadati</taxon>
        <taxon>Thermodesulfobacteriota</taxon>
        <taxon>Desulfobulbia</taxon>
        <taxon>Desulfobulbales</taxon>
        <taxon>Desulfobulbaceae</taxon>
        <taxon>Desulfobulbus</taxon>
    </lineage>
</organism>
<keyword evidence="2" id="KW-0812">Transmembrane</keyword>
<dbReference type="AlphaFoldDB" id="A0A2L1GPG7"/>
<reference evidence="3 4" key="1">
    <citation type="journal article" date="2018" name="MBio">
        <title>Insights into the evolution of host association through the isolation and characterization of a novel human periodontal pathobiont, Desulfobulbus oralis.</title>
        <authorList>
            <person name="Cross K.L."/>
            <person name="Chirania P."/>
            <person name="Xiong W."/>
            <person name="Beall C.J."/>
            <person name="Elkins J.G."/>
            <person name="Giannone R.J."/>
            <person name="Griffen A.L."/>
            <person name="Guss A.M."/>
            <person name="Hettich R.L."/>
            <person name="Joshi S.S."/>
            <person name="Mokrzan E.M."/>
            <person name="Martin R.K."/>
            <person name="Zhulin I.B."/>
            <person name="Leys E.J."/>
            <person name="Podar M."/>
        </authorList>
    </citation>
    <scope>NUCLEOTIDE SEQUENCE [LARGE SCALE GENOMIC DNA]</scope>
    <source>
        <strain evidence="3 4">ORNL</strain>
    </source>
</reference>